<dbReference type="Pfam" id="PF25917">
    <property type="entry name" value="BSH_RND"/>
    <property type="match status" value="1"/>
</dbReference>
<dbReference type="PANTHER" id="PTHR32347">
    <property type="entry name" value="EFFLUX SYSTEM COMPONENT YKNX-RELATED"/>
    <property type="match status" value="1"/>
</dbReference>
<dbReference type="SUPFAM" id="SSF111369">
    <property type="entry name" value="HlyD-like secretion proteins"/>
    <property type="match status" value="1"/>
</dbReference>
<evidence type="ECO:0000313" key="10">
    <source>
        <dbReference type="Proteomes" id="UP001596456"/>
    </source>
</evidence>
<evidence type="ECO:0000259" key="6">
    <source>
        <dbReference type="Pfam" id="PF25876"/>
    </source>
</evidence>
<feature type="domain" description="CusB-like beta-barrel" evidence="8">
    <location>
        <begin position="237"/>
        <end position="310"/>
    </location>
</feature>
<reference evidence="10" key="1">
    <citation type="journal article" date="2019" name="Int. J. Syst. Evol. Microbiol.">
        <title>The Global Catalogue of Microorganisms (GCM) 10K type strain sequencing project: providing services to taxonomists for standard genome sequencing and annotation.</title>
        <authorList>
            <consortium name="The Broad Institute Genomics Platform"/>
            <consortium name="The Broad Institute Genome Sequencing Center for Infectious Disease"/>
            <person name="Wu L."/>
            <person name="Ma J."/>
        </authorList>
    </citation>
    <scope>NUCLEOTIDE SEQUENCE [LARGE SCALE GENOMIC DNA]</scope>
    <source>
        <strain evidence="10">CGMCC 1.16275</strain>
    </source>
</reference>
<dbReference type="Proteomes" id="UP001596456">
    <property type="component" value="Unassembled WGS sequence"/>
</dbReference>
<dbReference type="NCBIfam" id="TIGR01730">
    <property type="entry name" value="RND_mfp"/>
    <property type="match status" value="1"/>
</dbReference>
<dbReference type="Pfam" id="PF25954">
    <property type="entry name" value="Beta-barrel_RND_2"/>
    <property type="match status" value="1"/>
</dbReference>
<evidence type="ECO:0000259" key="7">
    <source>
        <dbReference type="Pfam" id="PF25917"/>
    </source>
</evidence>
<dbReference type="InterPro" id="IPR058792">
    <property type="entry name" value="Beta-barrel_RND_2"/>
</dbReference>
<gene>
    <name evidence="9" type="ORF">ACFQPS_14785</name>
</gene>
<dbReference type="InterPro" id="IPR058625">
    <property type="entry name" value="MdtA-like_BSH"/>
</dbReference>
<dbReference type="InterPro" id="IPR058624">
    <property type="entry name" value="MdtA-like_HH"/>
</dbReference>
<accession>A0ABW2KWL5</accession>
<keyword evidence="10" id="KW-1185">Reference proteome</keyword>
<protein>
    <submittedName>
        <fullName evidence="9">Efflux RND transporter periplasmic adaptor subunit</fullName>
    </submittedName>
</protein>
<evidence type="ECO:0000256" key="1">
    <source>
        <dbReference type="ARBA" id="ARBA00004196"/>
    </source>
</evidence>
<comment type="caution">
    <text evidence="9">The sequence shown here is derived from an EMBL/GenBank/DDBJ whole genome shotgun (WGS) entry which is preliminary data.</text>
</comment>
<dbReference type="PANTHER" id="PTHR32347:SF14">
    <property type="entry name" value="EFFLUX SYSTEM COMPONENT YKNX-RELATED"/>
    <property type="match status" value="1"/>
</dbReference>
<comment type="subcellular location">
    <subcellularLocation>
        <location evidence="1">Cell envelope</location>
    </subcellularLocation>
</comment>
<evidence type="ECO:0000259" key="8">
    <source>
        <dbReference type="Pfam" id="PF25954"/>
    </source>
</evidence>
<dbReference type="InterPro" id="IPR050465">
    <property type="entry name" value="UPF0194_transport"/>
</dbReference>
<evidence type="ECO:0000256" key="5">
    <source>
        <dbReference type="SAM" id="MobiDB-lite"/>
    </source>
</evidence>
<dbReference type="Gene3D" id="2.40.30.170">
    <property type="match status" value="1"/>
</dbReference>
<feature type="region of interest" description="Disordered" evidence="5">
    <location>
        <begin position="330"/>
        <end position="359"/>
    </location>
</feature>
<dbReference type="Gene3D" id="2.40.420.20">
    <property type="match status" value="1"/>
</dbReference>
<comment type="similarity">
    <text evidence="2">Belongs to the membrane fusion protein (MFP) (TC 8.A.1) family.</text>
</comment>
<evidence type="ECO:0000256" key="2">
    <source>
        <dbReference type="ARBA" id="ARBA00009477"/>
    </source>
</evidence>
<evidence type="ECO:0000313" key="9">
    <source>
        <dbReference type="EMBL" id="MFC7334432.1"/>
    </source>
</evidence>
<feature type="compositionally biased region" description="Gly residues" evidence="5">
    <location>
        <begin position="344"/>
        <end position="357"/>
    </location>
</feature>
<dbReference type="InterPro" id="IPR006143">
    <property type="entry name" value="RND_pump_MFP"/>
</dbReference>
<keyword evidence="3 4" id="KW-0175">Coiled coil</keyword>
<dbReference type="EMBL" id="JBHTCM010000016">
    <property type="protein sequence ID" value="MFC7334432.1"/>
    <property type="molecule type" value="Genomic_DNA"/>
</dbReference>
<feature type="domain" description="Multidrug resistance protein MdtA-like barrel-sandwich hybrid" evidence="7">
    <location>
        <begin position="59"/>
        <end position="224"/>
    </location>
</feature>
<feature type="domain" description="Multidrug resistance protein MdtA-like alpha-helical hairpin" evidence="6">
    <location>
        <begin position="113"/>
        <end position="194"/>
    </location>
</feature>
<name>A0ABW2KWL5_9PROT</name>
<dbReference type="Gene3D" id="1.10.287.470">
    <property type="entry name" value="Helix hairpin bin"/>
    <property type="match status" value="1"/>
</dbReference>
<sequence length="425" mass="45204">MQRSRLVLVAAGLAGAVALWFAFAPGAAPGTVYSFAEVAEGPIVSAVSTSGTVQPAASVIVGSQLSGQISEVLVDFNSVVREGDVLARLDPKTYEARVRQNQALLAVTRARVTEAEAQVRRAEVELADARRDYRRREALRKGGNLSERDYDIAQARLDTADVGLDLARAQLLNARAAVLQQEATLNQAEIDLERTYIRAPITGVVIKREVEPGQTVAASLQAPTLFELVTNLTEMEVQARVDEADIGRVAVGQTARFSVDAFPGRTFQGTVTQIQKSPKEVQNVITYTVLVSAPNPDERLLPGLTAKLDIVVGEKERAVRIPAQALRFRPRAEDGAAARPAGASVGGPSGGATGGAMGRLAETDPQAATVWTLGDSGQPQPVRVRLGLGNADWAEVLEGALKPGDRVIVRADRQGADQRPAGLRF</sequence>
<dbReference type="Pfam" id="PF25876">
    <property type="entry name" value="HH_MFP_RND"/>
    <property type="match status" value="1"/>
</dbReference>
<dbReference type="RefSeq" id="WP_377359992.1">
    <property type="nucleotide sequence ID" value="NZ_JBHTCM010000016.1"/>
</dbReference>
<proteinExistence type="inferred from homology"/>
<evidence type="ECO:0000256" key="4">
    <source>
        <dbReference type="SAM" id="Coils"/>
    </source>
</evidence>
<evidence type="ECO:0000256" key="3">
    <source>
        <dbReference type="ARBA" id="ARBA00023054"/>
    </source>
</evidence>
<organism evidence="9 10">
    <name type="scientific">Rhodocista pekingensis</name>
    <dbReference type="NCBI Taxonomy" id="201185"/>
    <lineage>
        <taxon>Bacteria</taxon>
        <taxon>Pseudomonadati</taxon>
        <taxon>Pseudomonadota</taxon>
        <taxon>Alphaproteobacteria</taxon>
        <taxon>Rhodospirillales</taxon>
        <taxon>Azospirillaceae</taxon>
        <taxon>Rhodocista</taxon>
    </lineage>
</organism>
<dbReference type="Gene3D" id="2.40.50.100">
    <property type="match status" value="1"/>
</dbReference>
<feature type="coiled-coil region" evidence="4">
    <location>
        <begin position="105"/>
        <end position="139"/>
    </location>
</feature>